<dbReference type="Proteomes" id="UP001497453">
    <property type="component" value="Chromosome 1"/>
</dbReference>
<organism evidence="1 2">
    <name type="scientific">Somion occarium</name>
    <dbReference type="NCBI Taxonomy" id="3059160"/>
    <lineage>
        <taxon>Eukaryota</taxon>
        <taxon>Fungi</taxon>
        <taxon>Dikarya</taxon>
        <taxon>Basidiomycota</taxon>
        <taxon>Agaricomycotina</taxon>
        <taxon>Agaricomycetes</taxon>
        <taxon>Polyporales</taxon>
        <taxon>Cerrenaceae</taxon>
        <taxon>Somion</taxon>
    </lineage>
</organism>
<reference evidence="2" key="1">
    <citation type="submission" date="2024-04" db="EMBL/GenBank/DDBJ databases">
        <authorList>
            <person name="Shaw F."/>
            <person name="Minotto A."/>
        </authorList>
    </citation>
    <scope>NUCLEOTIDE SEQUENCE [LARGE SCALE GENOMIC DNA]</scope>
</reference>
<name>A0ABP1CQS2_9APHY</name>
<protein>
    <recommendedName>
        <fullName evidence="3">F-box domain-containing protein</fullName>
    </recommendedName>
</protein>
<gene>
    <name evidence="1" type="ORF">GFSPODELE1_LOCUS1433</name>
</gene>
<dbReference type="EMBL" id="OZ037944">
    <property type="protein sequence ID" value="CAL1697004.1"/>
    <property type="molecule type" value="Genomic_DNA"/>
</dbReference>
<sequence>MPPSNLPSLFNEMAANRDGEEGKAPPKCLPPQKEKLGHLRVFPDEIISLILKSIETKEDIARFSLANIYVFYIGYEVLQRRYMAERPSWAGGRLICVGDYARIEDLPPGVFTKEEVEDMKQYQDNLLDPAESIGSLHHYLPATYPFRRRVELGFDYGTIHRLMMEIRKSERTSSEYRSRIYNALSELGSPRLLYKSEHPWILCNLSKMQFIRFAAVSELHGYKPEDPLQFIHPGFSVGTLLVSRICWSWDSSTSLCYKGAIHHGVWAGNRFEVTTMDRLRPTEGGKEWKDVTDEVVDEAIGIWKEHFGKKWRKYL</sequence>
<evidence type="ECO:0000313" key="2">
    <source>
        <dbReference type="Proteomes" id="UP001497453"/>
    </source>
</evidence>
<accession>A0ABP1CQS2</accession>
<keyword evidence="2" id="KW-1185">Reference proteome</keyword>
<proteinExistence type="predicted"/>
<evidence type="ECO:0008006" key="3">
    <source>
        <dbReference type="Google" id="ProtNLM"/>
    </source>
</evidence>
<evidence type="ECO:0000313" key="1">
    <source>
        <dbReference type="EMBL" id="CAL1697004.1"/>
    </source>
</evidence>